<keyword evidence="7" id="KW-1185">Reference proteome</keyword>
<accession>A0A3Q3K0E1</accession>
<dbReference type="GO" id="GO:0005829">
    <property type="term" value="C:cytosol"/>
    <property type="evidence" value="ECO:0007669"/>
    <property type="project" value="UniProtKB-SubCell"/>
</dbReference>
<dbReference type="Ensembl" id="ENSMALT00000026595.1">
    <property type="protein sequence ID" value="ENSMALP00000026114.1"/>
    <property type="gene ID" value="ENSMALG00000018137.1"/>
</dbReference>
<dbReference type="Pfam" id="PF13553">
    <property type="entry name" value="FIIND"/>
    <property type="match status" value="1"/>
</dbReference>
<keyword evidence="4" id="KW-0391">Immunity</keyword>
<organism evidence="6 7">
    <name type="scientific">Monopterus albus</name>
    <name type="common">Swamp eel</name>
    <dbReference type="NCBI Taxonomy" id="43700"/>
    <lineage>
        <taxon>Eukaryota</taxon>
        <taxon>Metazoa</taxon>
        <taxon>Chordata</taxon>
        <taxon>Craniata</taxon>
        <taxon>Vertebrata</taxon>
        <taxon>Euteleostomi</taxon>
        <taxon>Actinopterygii</taxon>
        <taxon>Neopterygii</taxon>
        <taxon>Teleostei</taxon>
        <taxon>Neoteleostei</taxon>
        <taxon>Acanthomorphata</taxon>
        <taxon>Anabantaria</taxon>
        <taxon>Synbranchiformes</taxon>
        <taxon>Synbranchidae</taxon>
        <taxon>Monopterus</taxon>
    </lineage>
</organism>
<evidence type="ECO:0000256" key="1">
    <source>
        <dbReference type="ARBA" id="ARBA00004514"/>
    </source>
</evidence>
<dbReference type="GO" id="GO:0045087">
    <property type="term" value="P:innate immune response"/>
    <property type="evidence" value="ECO:0007669"/>
    <property type="project" value="UniProtKB-KW"/>
</dbReference>
<sequence length="331" mass="37758">SDSTQTLTCMTDQKIQKGRIPPSRFWTIALSCLERGKSGHLCLDCCPHDPVPDKRRKMDGWRFWLSGPGMFQCTLTGLVLVMSQEAELLYRTIQWGGSLLQNAVCQLRLPHCETKDGQLSVVHITDDGMSILEPLEITGTHVTVKVPHLSAFGLVWDFLKKFWNNSNPISGQICVKTMVMIYWSGSAEDKFFSHSVLLSLQVRVQHREAKYIKVPSVCNLIKGQHYTVNCPTACLIQPEKEEFNPQFGPNYYPAFQIRLPMNTEEVTITVQDQMNTEVWKRQVDLTDKVFTCRIMAPDVPFERNSERVMELRQQYVQVPTISNLSDSSIPT</sequence>
<proteinExistence type="predicted"/>
<reference evidence="6" key="2">
    <citation type="submission" date="2025-09" db="UniProtKB">
        <authorList>
            <consortium name="Ensembl"/>
        </authorList>
    </citation>
    <scope>IDENTIFICATION</scope>
</reference>
<name>A0A3Q3K0E1_MONAL</name>
<evidence type="ECO:0000313" key="7">
    <source>
        <dbReference type="Proteomes" id="UP000261600"/>
    </source>
</evidence>
<keyword evidence="2" id="KW-0963">Cytoplasm</keyword>
<dbReference type="Pfam" id="PF23679">
    <property type="entry name" value="UPA-FIIND"/>
    <property type="match status" value="1"/>
</dbReference>
<dbReference type="AlphaFoldDB" id="A0A3Q3K0E1"/>
<dbReference type="PANTHER" id="PTHR46985:SF2">
    <property type="entry name" value="APOPTOSIS-ASSOCIATED SPECK-LIKE PROTEIN CONTAINING A CARD"/>
    <property type="match status" value="1"/>
</dbReference>
<protein>
    <recommendedName>
        <fullName evidence="5">FIIND domain-containing protein</fullName>
    </recommendedName>
</protein>
<evidence type="ECO:0000256" key="3">
    <source>
        <dbReference type="ARBA" id="ARBA00022588"/>
    </source>
</evidence>
<dbReference type="Proteomes" id="UP000261600">
    <property type="component" value="Unplaced"/>
</dbReference>
<evidence type="ECO:0000256" key="2">
    <source>
        <dbReference type="ARBA" id="ARBA00022490"/>
    </source>
</evidence>
<dbReference type="InterPro" id="IPR025307">
    <property type="entry name" value="FIIND_dom"/>
</dbReference>
<evidence type="ECO:0000259" key="5">
    <source>
        <dbReference type="PROSITE" id="PS51830"/>
    </source>
</evidence>
<dbReference type="PROSITE" id="PS51830">
    <property type="entry name" value="FIIND"/>
    <property type="match status" value="1"/>
</dbReference>
<evidence type="ECO:0000256" key="4">
    <source>
        <dbReference type="ARBA" id="ARBA00022859"/>
    </source>
</evidence>
<evidence type="ECO:0000313" key="6">
    <source>
        <dbReference type="Ensembl" id="ENSMALP00000026114.1"/>
    </source>
</evidence>
<comment type="subcellular location">
    <subcellularLocation>
        <location evidence="1">Cytoplasm</location>
        <location evidence="1">Cytosol</location>
    </subcellularLocation>
</comment>
<dbReference type="PANTHER" id="PTHR46985">
    <property type="entry name" value="NACHT, LRR AND PYD DOMAINS-CONTAINING PROTEIN 1"/>
    <property type="match status" value="1"/>
</dbReference>
<reference evidence="6" key="1">
    <citation type="submission" date="2025-08" db="UniProtKB">
        <authorList>
            <consortium name="Ensembl"/>
        </authorList>
    </citation>
    <scope>IDENTIFICATION</scope>
</reference>
<keyword evidence="3" id="KW-0399">Innate immunity</keyword>
<feature type="domain" description="FIIND" evidence="5">
    <location>
        <begin position="118"/>
        <end position="297"/>
    </location>
</feature>
<dbReference type="InterPro" id="IPR051249">
    <property type="entry name" value="NLRP_Inflammasome"/>
</dbReference>